<reference evidence="8" key="1">
    <citation type="submission" date="2018-10" db="EMBL/GenBank/DDBJ databases">
        <title>FDA dAtabase for Regulatory Grade micrObial Sequences (FDA-ARGOS): Supporting development and validation of Infectious Disease Dx tests.</title>
        <authorList>
            <person name="Kerrigan L."/>
            <person name="Tallon L."/>
            <person name="Sadzewicz L."/>
            <person name="Sengamalay N."/>
            <person name="Ott S."/>
            <person name="Godinez A."/>
            <person name="Nagaraj S."/>
            <person name="Vavikolanu K."/>
            <person name="Nadendla S."/>
            <person name="George J."/>
            <person name="Sichtig H."/>
        </authorList>
    </citation>
    <scope>NUCLEOTIDE SEQUENCE [LARGE SCALE GENOMIC DNA]</scope>
    <source>
        <strain evidence="8">FDAARGOS_311</strain>
    </source>
</reference>
<dbReference type="SUPFAM" id="SSF63999">
    <property type="entry name" value="Thiamin pyrophosphokinase, catalytic domain"/>
    <property type="match status" value="1"/>
</dbReference>
<dbReference type="Pfam" id="PF04263">
    <property type="entry name" value="TPK_catalytic"/>
    <property type="match status" value="1"/>
</dbReference>
<comment type="caution">
    <text evidence="7">The sequence shown here is derived from an EMBL/GenBank/DDBJ whole genome shotgun (WGS) entry which is preliminary data.</text>
</comment>
<dbReference type="Proteomes" id="UP000197666">
    <property type="component" value="Unassembled WGS sequence"/>
</dbReference>
<dbReference type="CDD" id="cd07995">
    <property type="entry name" value="TPK"/>
    <property type="match status" value="1"/>
</dbReference>
<evidence type="ECO:0000259" key="6">
    <source>
        <dbReference type="SMART" id="SM00983"/>
    </source>
</evidence>
<evidence type="ECO:0000313" key="8">
    <source>
        <dbReference type="Proteomes" id="UP000197666"/>
    </source>
</evidence>
<dbReference type="GO" id="GO:0006772">
    <property type="term" value="P:thiamine metabolic process"/>
    <property type="evidence" value="ECO:0007669"/>
    <property type="project" value="InterPro"/>
</dbReference>
<dbReference type="GO" id="GO:0016301">
    <property type="term" value="F:kinase activity"/>
    <property type="evidence" value="ECO:0007669"/>
    <property type="project" value="UniProtKB-KW"/>
</dbReference>
<dbReference type="InterPro" id="IPR007373">
    <property type="entry name" value="Thiamin_PyroPKinase_B1-bd"/>
</dbReference>
<keyword evidence="4" id="KW-0067">ATP-binding</keyword>
<dbReference type="VEuPathDB" id="FungiDB:ATCC64974_45150"/>
<evidence type="ECO:0000256" key="3">
    <source>
        <dbReference type="ARBA" id="ARBA00022777"/>
    </source>
</evidence>
<evidence type="ECO:0000256" key="2">
    <source>
        <dbReference type="ARBA" id="ARBA00022741"/>
    </source>
</evidence>
<dbReference type="Gene3D" id="2.60.120.320">
    <property type="entry name" value="Thiamin pyrophosphokinase, thiamin-binding domain"/>
    <property type="match status" value="1"/>
</dbReference>
<dbReference type="VEuPathDB" id="FungiDB:An07g02790"/>
<keyword evidence="2" id="KW-0547">Nucleotide-binding</keyword>
<sequence>MAPVNIPSQVPLEILLLLFGLCRPIEQYMLLFSAPELIHRLSSKHLMTREANGDTLLHILAKDQGPSRQLARALFSRKDLDVNVQNNNWKIPLVCAAQYGNHWLVKLLLERGDFNSYMLDYFYFTPLVWAAKKQDEGLVKILLANRNVRPNEVDIFRRTALSYAAEYRNEAIVRLLLADEDVDAEWSDETARSPLSYAAEAGSKRIVELLLDREEVNAHSVDSFMKTPFVWAAEYGHLEIMMRLEESTHIPTPQLIPSNPTRSDLMANPRIMTWDPTQFFRTEEGLPPSPYALLILNHPINERAYDVLRKHALTTVCADGGANHFYEMMKARGREDVDHPTTIIGDLDSIHPDIKSHYQSHGVNVIYHHDDYSTDFTKALRYIRANTSEILSSSAASSTPDHDQANNTHQQYNQDDSLSILILGGLGGRVDQAFSQIHHLYSNSTIPSSPSSSSSTEEARKRGEGALYLVSEESITFILHPGKNVIRTPGVKRGDIPSSSSSFSSDSGGIKEREEGYYLLEENVGIIPLSGMERITTKGFQWDVESWATEIGGQISTSNHIRAEEVEVTAGGAVLFTVELAGRFKRISS</sequence>
<dbReference type="InterPro" id="IPR007371">
    <property type="entry name" value="TPK_catalytic"/>
</dbReference>
<dbReference type="SUPFAM" id="SSF48403">
    <property type="entry name" value="Ankyrin repeat"/>
    <property type="match status" value="1"/>
</dbReference>
<dbReference type="GO" id="GO:0030975">
    <property type="term" value="F:thiamine binding"/>
    <property type="evidence" value="ECO:0007669"/>
    <property type="project" value="InterPro"/>
</dbReference>
<dbReference type="InterPro" id="IPR006282">
    <property type="entry name" value="Thi_PPkinase"/>
</dbReference>
<dbReference type="InterPro" id="IPR036371">
    <property type="entry name" value="TPK_B1-bd_sf"/>
</dbReference>
<dbReference type="SUPFAM" id="SSF63862">
    <property type="entry name" value="Thiamin pyrophosphokinase, substrate-binding domain"/>
    <property type="match status" value="1"/>
</dbReference>
<dbReference type="SMART" id="SM00248">
    <property type="entry name" value="ANK"/>
    <property type="match status" value="6"/>
</dbReference>
<dbReference type="Gene3D" id="1.25.40.20">
    <property type="entry name" value="Ankyrin repeat-containing domain"/>
    <property type="match status" value="2"/>
</dbReference>
<dbReference type="InterPro" id="IPR036759">
    <property type="entry name" value="TPK_catalytic_sf"/>
</dbReference>
<keyword evidence="1" id="KW-0808">Transferase</keyword>
<feature type="region of interest" description="Disordered" evidence="5">
    <location>
        <begin position="489"/>
        <end position="509"/>
    </location>
</feature>
<dbReference type="GO" id="GO:0009229">
    <property type="term" value="P:thiamine diphosphate biosynthetic process"/>
    <property type="evidence" value="ECO:0007669"/>
    <property type="project" value="InterPro"/>
</dbReference>
<organism evidence="7 8">
    <name type="scientific">Aspergillus niger</name>
    <dbReference type="NCBI Taxonomy" id="5061"/>
    <lineage>
        <taxon>Eukaryota</taxon>
        <taxon>Fungi</taxon>
        <taxon>Dikarya</taxon>
        <taxon>Ascomycota</taxon>
        <taxon>Pezizomycotina</taxon>
        <taxon>Eurotiomycetes</taxon>
        <taxon>Eurotiomycetidae</taxon>
        <taxon>Eurotiales</taxon>
        <taxon>Aspergillaceae</taxon>
        <taxon>Aspergillus</taxon>
        <taxon>Aspergillus subgen. Circumdati</taxon>
    </lineage>
</organism>
<evidence type="ECO:0000313" key="7">
    <source>
        <dbReference type="EMBL" id="TPR07849.1"/>
    </source>
</evidence>
<dbReference type="AlphaFoldDB" id="A0A505IAA7"/>
<evidence type="ECO:0000256" key="1">
    <source>
        <dbReference type="ARBA" id="ARBA00022679"/>
    </source>
</evidence>
<dbReference type="Gene3D" id="3.40.50.10240">
    <property type="entry name" value="Thiamin pyrophosphokinase, catalytic domain"/>
    <property type="match status" value="1"/>
</dbReference>
<evidence type="ECO:0000256" key="5">
    <source>
        <dbReference type="SAM" id="MobiDB-lite"/>
    </source>
</evidence>
<proteinExistence type="predicted"/>
<dbReference type="VEuPathDB" id="FungiDB:An07g02780"/>
<dbReference type="VEuPathDB" id="FungiDB:ATCC64974_45160"/>
<dbReference type="VEuPathDB" id="FungiDB:M747DRAFT_266156"/>
<name>A0A505IAA7_ASPNG</name>
<dbReference type="PANTHER" id="PTHR13622:SF8">
    <property type="entry name" value="THIAMIN PYROPHOSPHOKINASE 1"/>
    <property type="match status" value="1"/>
</dbReference>
<gene>
    <name evidence="7" type="ORF">CAN33_0015895</name>
</gene>
<dbReference type="EMBL" id="NKJJ02000007">
    <property type="protein sequence ID" value="TPR07849.1"/>
    <property type="molecule type" value="Genomic_DNA"/>
</dbReference>
<dbReference type="VEuPathDB" id="FungiDB:ASPNIDRAFT2_180383"/>
<protein>
    <submittedName>
        <fullName evidence="7">Mitochondrial carrier family protein</fullName>
    </submittedName>
</protein>
<evidence type="ECO:0000256" key="4">
    <source>
        <dbReference type="ARBA" id="ARBA00022840"/>
    </source>
</evidence>
<dbReference type="PANTHER" id="PTHR13622">
    <property type="entry name" value="THIAMIN PYROPHOSPHOKINASE"/>
    <property type="match status" value="1"/>
</dbReference>
<accession>A0A505IAA7</accession>
<feature type="domain" description="Thiamin pyrophosphokinase thiamin-binding" evidence="6">
    <location>
        <begin position="482"/>
        <end position="574"/>
    </location>
</feature>
<dbReference type="NCBIfam" id="TIGR01378">
    <property type="entry name" value="thi_PPkinase"/>
    <property type="match status" value="1"/>
</dbReference>
<dbReference type="InterPro" id="IPR036770">
    <property type="entry name" value="Ankyrin_rpt-contain_sf"/>
</dbReference>
<dbReference type="Pfam" id="PF04265">
    <property type="entry name" value="TPK_B1_binding"/>
    <property type="match status" value="1"/>
</dbReference>
<dbReference type="GO" id="GO:0005524">
    <property type="term" value="F:ATP binding"/>
    <property type="evidence" value="ECO:0007669"/>
    <property type="project" value="UniProtKB-KW"/>
</dbReference>
<dbReference type="Pfam" id="PF12796">
    <property type="entry name" value="Ank_2"/>
    <property type="match status" value="2"/>
</dbReference>
<feature type="compositionally biased region" description="Low complexity" evidence="5">
    <location>
        <begin position="498"/>
        <end position="507"/>
    </location>
</feature>
<dbReference type="VEuPathDB" id="FungiDB:M747DRAFT_110865"/>
<dbReference type="GO" id="GO:0004788">
    <property type="term" value="F:thiamine diphosphokinase activity"/>
    <property type="evidence" value="ECO:0007669"/>
    <property type="project" value="InterPro"/>
</dbReference>
<dbReference type="SMART" id="SM00983">
    <property type="entry name" value="TPK_B1_binding"/>
    <property type="match status" value="1"/>
</dbReference>
<dbReference type="InterPro" id="IPR002110">
    <property type="entry name" value="Ankyrin_rpt"/>
</dbReference>
<keyword evidence="3" id="KW-0418">Kinase</keyword>